<evidence type="ECO:0000256" key="1">
    <source>
        <dbReference type="SAM" id="MobiDB-lite"/>
    </source>
</evidence>
<dbReference type="Proteomes" id="UP000466535">
    <property type="component" value="Unassembled WGS sequence"/>
</dbReference>
<dbReference type="AlphaFoldDB" id="A0A6B0T0C3"/>
<dbReference type="EMBL" id="WUUT01000002">
    <property type="protein sequence ID" value="MXR51275.1"/>
    <property type="molecule type" value="Genomic_DNA"/>
</dbReference>
<sequence length="62" mass="7188">MTDTTLASDEWWEEYRAVVNEDTELTRYLRRLRPVLANSTSEPSEPLAEVFRPADFGSEPNQ</sequence>
<name>A0A6B0T0C3_9EURY</name>
<gene>
    <name evidence="2" type="ORF">GRX03_06610</name>
</gene>
<organism evidence="2 3">
    <name type="scientific">Halovenus carboxidivorans</name>
    <dbReference type="NCBI Taxonomy" id="2692199"/>
    <lineage>
        <taxon>Archaea</taxon>
        <taxon>Methanobacteriati</taxon>
        <taxon>Methanobacteriota</taxon>
        <taxon>Stenosarchaea group</taxon>
        <taxon>Halobacteria</taxon>
        <taxon>Halobacteriales</taxon>
        <taxon>Haloarculaceae</taxon>
        <taxon>Halovenus</taxon>
    </lineage>
</organism>
<dbReference type="OrthoDB" id="179766at2157"/>
<protein>
    <submittedName>
        <fullName evidence="2">Uncharacterized protein</fullName>
    </submittedName>
</protein>
<accession>A0A6B0T0C3</accession>
<proteinExistence type="predicted"/>
<evidence type="ECO:0000313" key="3">
    <source>
        <dbReference type="Proteomes" id="UP000466535"/>
    </source>
</evidence>
<reference evidence="2 3" key="1">
    <citation type="submission" date="2019-12" db="EMBL/GenBank/DDBJ databases">
        <title>Isolation and characterization of three novel carbon monoxide-oxidizing members of Halobacteria from salione crusts and soils.</title>
        <authorList>
            <person name="Myers M.R."/>
            <person name="King G.M."/>
        </authorList>
    </citation>
    <scope>NUCLEOTIDE SEQUENCE [LARGE SCALE GENOMIC DNA]</scope>
    <source>
        <strain evidence="2 3">WSH3</strain>
    </source>
</reference>
<evidence type="ECO:0000313" key="2">
    <source>
        <dbReference type="EMBL" id="MXR51275.1"/>
    </source>
</evidence>
<dbReference type="RefSeq" id="WP_159763417.1">
    <property type="nucleotide sequence ID" value="NZ_WUUT01000002.1"/>
</dbReference>
<feature type="region of interest" description="Disordered" evidence="1">
    <location>
        <begin position="38"/>
        <end position="62"/>
    </location>
</feature>
<comment type="caution">
    <text evidence="2">The sequence shown here is derived from an EMBL/GenBank/DDBJ whole genome shotgun (WGS) entry which is preliminary data.</text>
</comment>
<keyword evidence="3" id="KW-1185">Reference proteome</keyword>